<dbReference type="KEGG" id="psuu:Psuf_031660"/>
<proteinExistence type="predicted"/>
<protein>
    <recommendedName>
        <fullName evidence="3">Relaxase</fullName>
    </recommendedName>
</protein>
<evidence type="ECO:0008006" key="3">
    <source>
        <dbReference type="Google" id="ProtNLM"/>
    </source>
</evidence>
<evidence type="ECO:0000313" key="1">
    <source>
        <dbReference type="EMBL" id="BCB85853.1"/>
    </source>
</evidence>
<sequence length="354" mass="38457">MRWVAVRHNDDHVHLVATLVRQDRRTSWPWQDKRKAQAACRDLEEHYGLYRVAPPGEGSRRWPGPAELNKAARLAPRHRRVVVPRDELRRRVRAVAAIAVDEADFLRRLAATGVLVKLRHSVRHPHEVTGYAVGLDGHTTASGGTVWYGGGRLAADLTLPRLRTRWTGEPSSPPNAARVAAEGSAVPQDLYRRASKYVRQADAAAPAYACAISDLMSSTADAWEGTSGGPLTEAADALERAARGRDEPAPVLGSGARPLRAMGRLIALAGRLSRNQDIEVALSLIYTVAAFAENLATLREAQGRLHQAQAAREAAAKLSVWTPSGTAANHLAGTAAVRESTLMSRVDRPGPRRR</sequence>
<accession>A0A6F8YIJ3</accession>
<dbReference type="AlphaFoldDB" id="A0A6F8YIJ3"/>
<dbReference type="Proteomes" id="UP000503011">
    <property type="component" value="Chromosome"/>
</dbReference>
<reference evidence="1 2" key="2">
    <citation type="submission" date="2020-03" db="EMBL/GenBank/DDBJ databases">
        <authorList>
            <person name="Ichikawa N."/>
            <person name="Kimura A."/>
            <person name="Kitahashi Y."/>
            <person name="Uohara A."/>
        </authorList>
    </citation>
    <scope>NUCLEOTIDE SEQUENCE [LARGE SCALE GENOMIC DNA]</scope>
    <source>
        <strain evidence="1 2">NBRC 105367</strain>
    </source>
</reference>
<organism evidence="1 2">
    <name type="scientific">Phytohabitans suffuscus</name>
    <dbReference type="NCBI Taxonomy" id="624315"/>
    <lineage>
        <taxon>Bacteria</taxon>
        <taxon>Bacillati</taxon>
        <taxon>Actinomycetota</taxon>
        <taxon>Actinomycetes</taxon>
        <taxon>Micromonosporales</taxon>
        <taxon>Micromonosporaceae</taxon>
    </lineage>
</organism>
<evidence type="ECO:0000313" key="2">
    <source>
        <dbReference type="Proteomes" id="UP000503011"/>
    </source>
</evidence>
<reference evidence="1 2" key="1">
    <citation type="submission" date="2020-03" db="EMBL/GenBank/DDBJ databases">
        <title>Whole genome shotgun sequence of Phytohabitans suffuscus NBRC 105367.</title>
        <authorList>
            <person name="Komaki H."/>
            <person name="Tamura T."/>
        </authorList>
    </citation>
    <scope>NUCLEOTIDE SEQUENCE [LARGE SCALE GENOMIC DNA]</scope>
    <source>
        <strain evidence="1 2">NBRC 105367</strain>
    </source>
</reference>
<gene>
    <name evidence="1" type="ORF">Psuf_031660</name>
</gene>
<dbReference type="EMBL" id="AP022871">
    <property type="protein sequence ID" value="BCB85853.1"/>
    <property type="molecule type" value="Genomic_DNA"/>
</dbReference>
<name>A0A6F8YIJ3_9ACTN</name>
<keyword evidence="2" id="KW-1185">Reference proteome</keyword>